<evidence type="ECO:0000256" key="1">
    <source>
        <dbReference type="ARBA" id="ARBA00002022"/>
    </source>
</evidence>
<dbReference type="Gene3D" id="3.10.620.10">
    <property type="entry name" value="Protein N-terminal glutamine amidohydrolase, alpha beta roll"/>
    <property type="match status" value="1"/>
</dbReference>
<comment type="function">
    <text evidence="1">Mediates the side-chain deamidation of N-terminal glutamine residues to glutamate, an important step in N-end rule pathway of protein degradation. Conversion of the resulting N-terminal glutamine to glutamate renders the protein susceptible to arginylation, polyubiquitination and degradation as specified by the N-end rule. Does not act on substrates with internal or C-terminal glutamine and does not act on non-glutamine residues in any position. Does not deaminate acetylated N-terminal glutamine. With the exception of proline, all tested second-position residues on substrate peptides do not greatly influence the activity. In contrast, a proline at position 2, virtually abolishes deamidation of N-terminal glutamine.</text>
</comment>
<dbReference type="AlphaFoldDB" id="A0A8C9PP03"/>
<reference evidence="4" key="1">
    <citation type="submission" date="2025-08" db="UniProtKB">
        <authorList>
            <consortium name="Ensembl"/>
        </authorList>
    </citation>
    <scope>IDENTIFICATION</scope>
</reference>
<evidence type="ECO:0000313" key="4">
    <source>
        <dbReference type="Ensembl" id="ENSSDAP00000010077.1"/>
    </source>
</evidence>
<name>A0A8C9PP03_SPEDA</name>
<feature type="domain" description="Protein N-terminal glutamine amidohydrolase alpha beta roll" evidence="3">
    <location>
        <begin position="1"/>
        <end position="51"/>
    </location>
</feature>
<protein>
    <recommendedName>
        <fullName evidence="2">WDYHV motif-containing protein 1</fullName>
    </recommendedName>
</protein>
<dbReference type="Proteomes" id="UP000694422">
    <property type="component" value="Unplaced"/>
</dbReference>
<keyword evidence="5" id="KW-1185">Reference proteome</keyword>
<dbReference type="InterPro" id="IPR023128">
    <property type="entry name" value="Prot_N_Gln_amidohydro_ab_roll"/>
</dbReference>
<dbReference type="Pfam" id="PF09764">
    <property type="entry name" value="Nt_Gln_amidase"/>
    <property type="match status" value="1"/>
</dbReference>
<dbReference type="InterPro" id="IPR037132">
    <property type="entry name" value="N_Gln_amidohydro_ab_roll_sf"/>
</dbReference>
<evidence type="ECO:0000313" key="5">
    <source>
        <dbReference type="Proteomes" id="UP000694422"/>
    </source>
</evidence>
<dbReference type="GO" id="GO:0016811">
    <property type="term" value="F:hydrolase activity, acting on carbon-nitrogen (but not peptide) bonds, in linear amides"/>
    <property type="evidence" value="ECO:0007669"/>
    <property type="project" value="InterPro"/>
</dbReference>
<evidence type="ECO:0000256" key="2">
    <source>
        <dbReference type="ARBA" id="ARBA00032472"/>
    </source>
</evidence>
<sequence length="56" mass="6402">MKDSTGNWRDPPSPYPCIETGDSKMNLNDFISMDPEVGRGAVYRLSKFVPRFNSNY</sequence>
<reference evidence="4" key="2">
    <citation type="submission" date="2025-09" db="UniProtKB">
        <authorList>
            <consortium name="Ensembl"/>
        </authorList>
    </citation>
    <scope>IDENTIFICATION</scope>
</reference>
<accession>A0A8C9PP03</accession>
<dbReference type="Ensembl" id="ENSSDAT00000011455.1">
    <property type="protein sequence ID" value="ENSSDAP00000010077.1"/>
    <property type="gene ID" value="ENSSDAG00000009196.1"/>
</dbReference>
<organism evidence="4 5">
    <name type="scientific">Spermophilus dauricus</name>
    <name type="common">Daurian ground squirrel</name>
    <dbReference type="NCBI Taxonomy" id="99837"/>
    <lineage>
        <taxon>Eukaryota</taxon>
        <taxon>Metazoa</taxon>
        <taxon>Chordata</taxon>
        <taxon>Craniata</taxon>
        <taxon>Vertebrata</taxon>
        <taxon>Euteleostomi</taxon>
        <taxon>Mammalia</taxon>
        <taxon>Eutheria</taxon>
        <taxon>Euarchontoglires</taxon>
        <taxon>Glires</taxon>
        <taxon>Rodentia</taxon>
        <taxon>Sciuromorpha</taxon>
        <taxon>Sciuridae</taxon>
        <taxon>Xerinae</taxon>
        <taxon>Marmotini</taxon>
        <taxon>Spermophilus</taxon>
    </lineage>
</organism>
<evidence type="ECO:0000259" key="3">
    <source>
        <dbReference type="Pfam" id="PF09764"/>
    </source>
</evidence>
<proteinExistence type="predicted"/>